<dbReference type="GO" id="GO:0043130">
    <property type="term" value="F:ubiquitin binding"/>
    <property type="evidence" value="ECO:0007669"/>
    <property type="project" value="TreeGrafter"/>
</dbReference>
<dbReference type="InterPro" id="IPR036249">
    <property type="entry name" value="Thioredoxin-like_sf"/>
</dbReference>
<protein>
    <recommendedName>
        <fullName evidence="4">UBX domain-containing protein</fullName>
    </recommendedName>
</protein>
<feature type="region of interest" description="Disordered" evidence="2">
    <location>
        <begin position="560"/>
        <end position="591"/>
    </location>
</feature>
<dbReference type="Pfam" id="PF00789">
    <property type="entry name" value="UBX"/>
    <property type="match status" value="1"/>
</dbReference>
<dbReference type="EMBL" id="CAFZ01000013">
    <property type="protein sequence ID" value="CCA67368.1"/>
    <property type="molecule type" value="Genomic_DNA"/>
</dbReference>
<evidence type="ECO:0000313" key="5">
    <source>
        <dbReference type="EMBL" id="CCA67368.1"/>
    </source>
</evidence>
<keyword evidence="3" id="KW-0472">Membrane</keyword>
<keyword evidence="1" id="KW-0175">Coiled coil</keyword>
<dbReference type="GO" id="GO:0036503">
    <property type="term" value="P:ERAD pathway"/>
    <property type="evidence" value="ECO:0007669"/>
    <property type="project" value="TreeGrafter"/>
</dbReference>
<dbReference type="AlphaFoldDB" id="G4T7T1"/>
<sequence length="591" mass="66205">MSTVDALTDEEREKLAQLQAVTNSENPDIQISLLQSVEWDVQAALQAIYGDGGPTIPPRRTSPPRTVHSLEIDDSHVVFDAQTRPNMFSPLRIPARRGFGTGLFSLLVAPLSVLASVLHFVFRVLRIPFPRMSTLGISFGSRTGAYGSRGGRRRRGSNEEDPSTVAERWVLELEEETGALCVSKAALIEAQRDVPGLGEGGDESNEPGPSSRPLLVRRRHERPKTIPDFFTGGFDLALKTAEREARVLCVILTSEEHDDSPAFRRDVLTNTEFVNALTDNRILCWGGDVSEKDGYQTAIKLGATTYPFVAFIALYARANRGDAMTVISRHSGPSTTITSAESLTNHLRSTVLPRVAPVLNRRRAEQQAREYERRLRQEQDRAYEESQRKDYEKIMKRREEERKAREEEERQRAEAAERERLLKQQAEERLRQKAEKTAWRRYARRAVVPPELNSKASVPIRFRMPSGQLVVRRFEPTDTITGVYAFVASQFIPRSEAPEDDPIHPPGGVAISDVDSHDWDWDFRLAITFPKSIIAWTKGEKSTVGDVSALRGGGNVVVEKLQASSDGDNGDESPATEEEDDEEETPSEDEM</sequence>
<feature type="region of interest" description="Disordered" evidence="2">
    <location>
        <begin position="370"/>
        <end position="389"/>
    </location>
</feature>
<organism evidence="5 6">
    <name type="scientific">Serendipita indica (strain DSM 11827)</name>
    <name type="common">Root endophyte fungus</name>
    <name type="synonym">Piriformospora indica</name>
    <dbReference type="NCBI Taxonomy" id="1109443"/>
    <lineage>
        <taxon>Eukaryota</taxon>
        <taxon>Fungi</taxon>
        <taxon>Dikarya</taxon>
        <taxon>Basidiomycota</taxon>
        <taxon>Agaricomycotina</taxon>
        <taxon>Agaricomycetes</taxon>
        <taxon>Sebacinales</taxon>
        <taxon>Serendipitaceae</taxon>
        <taxon>Serendipita</taxon>
    </lineage>
</organism>
<dbReference type="HOGENOM" id="CLU_020031_1_1_1"/>
<evidence type="ECO:0000256" key="2">
    <source>
        <dbReference type="SAM" id="MobiDB-lite"/>
    </source>
</evidence>
<dbReference type="InParanoid" id="G4T7T1"/>
<accession>G4T7T1</accession>
<reference evidence="5 6" key="1">
    <citation type="journal article" date="2011" name="PLoS Pathog.">
        <title>Endophytic Life Strategies Decoded by Genome and Transcriptome Analyses of the Mutualistic Root Symbiont Piriformospora indica.</title>
        <authorList>
            <person name="Zuccaro A."/>
            <person name="Lahrmann U."/>
            <person name="Guldener U."/>
            <person name="Langen G."/>
            <person name="Pfiffi S."/>
            <person name="Biedenkopf D."/>
            <person name="Wong P."/>
            <person name="Samans B."/>
            <person name="Grimm C."/>
            <person name="Basiewicz M."/>
            <person name="Murat C."/>
            <person name="Martin F."/>
            <person name="Kogel K.H."/>
        </authorList>
    </citation>
    <scope>NUCLEOTIDE SEQUENCE [LARGE SCALE GENOMIC DNA]</scope>
    <source>
        <strain evidence="5 6">DSM 11827</strain>
    </source>
</reference>
<dbReference type="Proteomes" id="UP000007148">
    <property type="component" value="Unassembled WGS sequence"/>
</dbReference>
<dbReference type="PANTHER" id="PTHR23322">
    <property type="entry name" value="FAS-ASSOCIATED PROTEIN"/>
    <property type="match status" value="1"/>
</dbReference>
<feature type="domain" description="UBX" evidence="4">
    <location>
        <begin position="453"/>
        <end position="531"/>
    </location>
</feature>
<dbReference type="InterPro" id="IPR001012">
    <property type="entry name" value="UBX_dom"/>
</dbReference>
<gene>
    <name evidence="5" type="ORF">PIIN_01199</name>
</gene>
<dbReference type="OMA" id="VYAFVEC"/>
<dbReference type="Gene3D" id="3.40.30.10">
    <property type="entry name" value="Glutaredoxin"/>
    <property type="match status" value="1"/>
</dbReference>
<evidence type="ECO:0000256" key="3">
    <source>
        <dbReference type="SAM" id="Phobius"/>
    </source>
</evidence>
<dbReference type="STRING" id="1109443.G4T7T1"/>
<dbReference type="Gene3D" id="3.10.20.90">
    <property type="entry name" value="Phosphatidylinositol 3-kinase Catalytic Subunit, Chain A, domain 1"/>
    <property type="match status" value="1"/>
</dbReference>
<comment type="caution">
    <text evidence="5">The sequence shown here is derived from an EMBL/GenBank/DDBJ whole genome shotgun (WGS) entry which is preliminary data.</text>
</comment>
<evidence type="ECO:0000256" key="1">
    <source>
        <dbReference type="ARBA" id="ARBA00023054"/>
    </source>
</evidence>
<feature type="transmembrane region" description="Helical" evidence="3">
    <location>
        <begin position="99"/>
        <end position="122"/>
    </location>
</feature>
<dbReference type="SUPFAM" id="SSF52833">
    <property type="entry name" value="Thioredoxin-like"/>
    <property type="match status" value="1"/>
</dbReference>
<dbReference type="PROSITE" id="PS50033">
    <property type="entry name" value="UBX"/>
    <property type="match status" value="1"/>
</dbReference>
<dbReference type="CDD" id="cd01767">
    <property type="entry name" value="UBX"/>
    <property type="match status" value="1"/>
</dbReference>
<evidence type="ECO:0000259" key="4">
    <source>
        <dbReference type="PROSITE" id="PS50033"/>
    </source>
</evidence>
<dbReference type="Gene3D" id="1.10.8.10">
    <property type="entry name" value="DNA helicase RuvA subunit, C-terminal domain"/>
    <property type="match status" value="1"/>
</dbReference>
<evidence type="ECO:0000313" key="6">
    <source>
        <dbReference type="Proteomes" id="UP000007148"/>
    </source>
</evidence>
<keyword evidence="3" id="KW-0812">Transmembrane</keyword>
<dbReference type="SUPFAM" id="SSF54236">
    <property type="entry name" value="Ubiquitin-like"/>
    <property type="match status" value="1"/>
</dbReference>
<name>G4T7T1_SERID</name>
<dbReference type="InterPro" id="IPR006577">
    <property type="entry name" value="UAS"/>
</dbReference>
<proteinExistence type="predicted"/>
<keyword evidence="6" id="KW-1185">Reference proteome</keyword>
<dbReference type="FunCoup" id="G4T7T1">
    <property type="interactions" value="766"/>
</dbReference>
<dbReference type="InterPro" id="IPR029071">
    <property type="entry name" value="Ubiquitin-like_domsf"/>
</dbReference>
<dbReference type="InterPro" id="IPR050730">
    <property type="entry name" value="UBX_domain-protein"/>
</dbReference>
<keyword evidence="3" id="KW-1133">Transmembrane helix</keyword>
<dbReference type="SMART" id="SM00166">
    <property type="entry name" value="UBX"/>
    <property type="match status" value="1"/>
</dbReference>
<dbReference type="GO" id="GO:0005783">
    <property type="term" value="C:endoplasmic reticulum"/>
    <property type="evidence" value="ECO:0007669"/>
    <property type="project" value="TreeGrafter"/>
</dbReference>
<feature type="compositionally biased region" description="Acidic residues" evidence="2">
    <location>
        <begin position="568"/>
        <end position="591"/>
    </location>
</feature>
<dbReference type="OrthoDB" id="1026733at2759"/>
<feature type="region of interest" description="Disordered" evidence="2">
    <location>
        <begin position="193"/>
        <end position="218"/>
    </location>
</feature>
<dbReference type="Pfam" id="PF14555">
    <property type="entry name" value="UBA_4"/>
    <property type="match status" value="1"/>
</dbReference>
<dbReference type="eggNOG" id="KOG1363">
    <property type="taxonomic scope" value="Eukaryota"/>
</dbReference>
<dbReference type="PANTHER" id="PTHR23322:SF1">
    <property type="entry name" value="FAS-ASSOCIATED FACTOR 2"/>
    <property type="match status" value="1"/>
</dbReference>
<dbReference type="SMART" id="SM00594">
    <property type="entry name" value="UAS"/>
    <property type="match status" value="1"/>
</dbReference>